<dbReference type="AlphaFoldDB" id="A0AB38EKZ5"/>
<protein>
    <submittedName>
        <fullName evidence="1">Uncharacterized protein</fullName>
    </submittedName>
</protein>
<organism evidence="1 2">
    <name type="scientific">Pseudomonas syringae pv. persicae</name>
    <dbReference type="NCBI Taxonomy" id="237306"/>
    <lineage>
        <taxon>Bacteria</taxon>
        <taxon>Pseudomonadati</taxon>
        <taxon>Pseudomonadota</taxon>
        <taxon>Gammaproteobacteria</taxon>
        <taxon>Pseudomonadales</taxon>
        <taxon>Pseudomonadaceae</taxon>
        <taxon>Pseudomonas</taxon>
    </lineage>
</organism>
<name>A0AB38EKZ5_9PSED</name>
<dbReference type="Proteomes" id="UP000237580">
    <property type="component" value="Unassembled WGS sequence"/>
</dbReference>
<gene>
    <name evidence="1" type="ORF">NCPPB2254_05158</name>
</gene>
<accession>A0AB38EKZ5</accession>
<comment type="caution">
    <text evidence="1">The sequence shown here is derived from an EMBL/GenBank/DDBJ whole genome shotgun (WGS) entry which is preliminary data.</text>
</comment>
<evidence type="ECO:0000313" key="1">
    <source>
        <dbReference type="EMBL" id="SOQ14759.1"/>
    </source>
</evidence>
<proteinExistence type="predicted"/>
<dbReference type="RefSeq" id="WP_231993729.1">
    <property type="nucleotide sequence ID" value="NZ_ODAL01000143.1"/>
</dbReference>
<evidence type="ECO:0000313" key="2">
    <source>
        <dbReference type="Proteomes" id="UP000237580"/>
    </source>
</evidence>
<dbReference type="EMBL" id="ODAM01000149">
    <property type="protein sequence ID" value="SOQ14759.1"/>
    <property type="molecule type" value="Genomic_DNA"/>
</dbReference>
<reference evidence="1 2" key="1">
    <citation type="submission" date="2017-11" db="EMBL/GenBank/DDBJ databases">
        <authorList>
            <person name="Blom J."/>
        </authorList>
    </citation>
    <scope>NUCLEOTIDE SEQUENCE [LARGE SCALE GENOMIC DNA]</scope>
    <source>
        <strain evidence="1">NCPPB 2254</strain>
    </source>
</reference>
<sequence length="153" mass="17281">MAMRLQNDEMKLSLVTPDPLGADSASRLPAATETTMEKDTMTMLRKAGDFPNRSVVEFSTIKVKIPHRLIPINLRNEHYEDEDIVKGLSVSLIRRLSFKTLYLDSEELAQAFAGKLADLFKNRPYRGHYQLVVSVEQTMMTVTANKGKIKHSA</sequence>